<evidence type="ECO:0000313" key="2">
    <source>
        <dbReference type="RefSeq" id="XP_030983041.1"/>
    </source>
</evidence>
<proteinExistence type="predicted"/>
<sequence length="117" mass="12672">MTGNPALCHLCENMPQFAPDLAVERKCASPPRRTGAPGLAGCHRAPASVGLQWRLIHDLVRTNIAGRHALGPLLEKREQSSLSSYSFSRLRSVAISDQIQRVPQLIIDAAPSCPHGQ</sequence>
<reference evidence="2" key="2">
    <citation type="submission" date="2019-10" db="EMBL/GenBank/DDBJ databases">
        <authorList>
            <consortium name="NCBI Genome Project"/>
        </authorList>
    </citation>
    <scope>NUCLEOTIDE SEQUENCE</scope>
    <source>
        <strain evidence="2">NI907</strain>
    </source>
</reference>
<keyword evidence="1" id="KW-1185">Reference proteome</keyword>
<dbReference type="AlphaFoldDB" id="A0A6P8B748"/>
<dbReference type="RefSeq" id="XP_030983041.1">
    <property type="nucleotide sequence ID" value="XM_031125302.1"/>
</dbReference>
<reference evidence="1 2" key="1">
    <citation type="journal article" date="2019" name="Mol. Biol. Evol.">
        <title>Blast fungal genomes show frequent chromosomal changes, gene gains and losses, and effector gene turnover.</title>
        <authorList>
            <person name="Gomez Luciano L.B."/>
            <person name="Jason Tsai I."/>
            <person name="Chuma I."/>
            <person name="Tosa Y."/>
            <person name="Chen Y.H."/>
            <person name="Li J.Y."/>
            <person name="Li M.Y."/>
            <person name="Jade Lu M.Y."/>
            <person name="Nakayashiki H."/>
            <person name="Li W.H."/>
        </authorList>
    </citation>
    <scope>NUCLEOTIDE SEQUENCE [LARGE SCALE GENOMIC DNA]</scope>
    <source>
        <strain evidence="1 2">NI907</strain>
    </source>
</reference>
<evidence type="ECO:0000313" key="1">
    <source>
        <dbReference type="Proteomes" id="UP000515153"/>
    </source>
</evidence>
<organism evidence="1 2">
    <name type="scientific">Pyricularia grisea</name>
    <name type="common">Crabgrass-specific blast fungus</name>
    <name type="synonym">Magnaporthe grisea</name>
    <dbReference type="NCBI Taxonomy" id="148305"/>
    <lineage>
        <taxon>Eukaryota</taxon>
        <taxon>Fungi</taxon>
        <taxon>Dikarya</taxon>
        <taxon>Ascomycota</taxon>
        <taxon>Pezizomycotina</taxon>
        <taxon>Sordariomycetes</taxon>
        <taxon>Sordariomycetidae</taxon>
        <taxon>Magnaporthales</taxon>
        <taxon>Pyriculariaceae</taxon>
        <taxon>Pyricularia</taxon>
    </lineage>
</organism>
<accession>A0A6P8B748</accession>
<dbReference type="GeneID" id="41960211"/>
<dbReference type="Proteomes" id="UP000515153">
    <property type="component" value="Chromosome I"/>
</dbReference>
<protein>
    <submittedName>
        <fullName evidence="2">Uncharacterized protein</fullName>
    </submittedName>
</protein>
<reference evidence="2" key="3">
    <citation type="submission" date="2025-08" db="UniProtKB">
        <authorList>
            <consortium name="RefSeq"/>
        </authorList>
    </citation>
    <scope>IDENTIFICATION</scope>
    <source>
        <strain evidence="2">NI907</strain>
    </source>
</reference>
<dbReference type="KEGG" id="pgri:PgNI_05268"/>
<gene>
    <name evidence="2" type="ORF">PgNI_05268</name>
</gene>
<name>A0A6P8B748_PYRGI</name>